<reference evidence="2 3" key="1">
    <citation type="submission" date="2021-06" db="EMBL/GenBank/DDBJ databases">
        <title>Complete genome sequence of Erwinia phage pEa_SNUABM_03.</title>
        <authorList>
            <person name="Kim S.G."/>
            <person name="Park S.C."/>
        </authorList>
    </citation>
    <scope>NUCLEOTIDE SEQUENCE [LARGE SCALE GENOMIC DNA]</scope>
</reference>
<evidence type="ECO:0000313" key="2">
    <source>
        <dbReference type="EMBL" id="QZE56212.1"/>
    </source>
</evidence>
<name>A0AAE7XHN6_9CAUD</name>
<dbReference type="Proteomes" id="UP000827787">
    <property type="component" value="Segment"/>
</dbReference>
<feature type="region of interest" description="Disordered" evidence="1">
    <location>
        <begin position="230"/>
        <end position="253"/>
    </location>
</feature>
<accession>A0AAE7XHN6</accession>
<gene>
    <name evidence="2" type="ORF">pEaSNUABM3_00015</name>
</gene>
<sequence length="253" mass="28520">MITVQKIEARLKRLDYTRPSPSREMLEGLMKDGRTRILSKSASSDLCKDSMEYFEFCLSQVGSFCTASYNAVEIGLSLNIQPIYIAAAIHLYGSDWQFRFLELKRFGLLARGDYSVWKSADAWFGLGECRRRLVRAGVTNEISSGQSELRMAVRKGELDKIREIAKKFPHRMMSILDVKRDPLYNDPRIAASRKAREKAKAEAAAAGKKLAEPRSYSDLSAVFNGAIAPRNTDRGFSDSSETRGTVNGRRFRV</sequence>
<keyword evidence="3" id="KW-1185">Reference proteome</keyword>
<protein>
    <submittedName>
        <fullName evidence="2">Uncharacterized protein</fullName>
    </submittedName>
</protein>
<evidence type="ECO:0000256" key="1">
    <source>
        <dbReference type="SAM" id="MobiDB-lite"/>
    </source>
</evidence>
<organism evidence="2 3">
    <name type="scientific">Erwinia phage pEa_SNUABM_3</name>
    <dbReference type="NCBI Taxonomy" id="2869552"/>
    <lineage>
        <taxon>Viruses</taxon>
        <taxon>Duplodnaviria</taxon>
        <taxon>Heunggongvirae</taxon>
        <taxon>Uroviricota</taxon>
        <taxon>Caudoviricetes</taxon>
        <taxon>Alexandravirus</taxon>
        <taxon>Alexandravirus SNUABM3</taxon>
    </lineage>
</organism>
<evidence type="ECO:0000313" key="3">
    <source>
        <dbReference type="Proteomes" id="UP000827787"/>
    </source>
</evidence>
<proteinExistence type="predicted"/>
<dbReference type="EMBL" id="MZ443770">
    <property type="protein sequence ID" value="QZE56212.1"/>
    <property type="molecule type" value="Genomic_DNA"/>
</dbReference>